<dbReference type="RefSeq" id="WP_184298219.1">
    <property type="nucleotide sequence ID" value="NZ_JACHLP010000003.1"/>
</dbReference>
<accession>A0A840L934</accession>
<reference evidence="2 3" key="1">
    <citation type="submission" date="2020-08" db="EMBL/GenBank/DDBJ databases">
        <title>Functional genomics of gut bacteria from endangered species of beetles.</title>
        <authorList>
            <person name="Carlos-Shanley C."/>
        </authorList>
    </citation>
    <scope>NUCLEOTIDE SEQUENCE [LARGE SCALE GENOMIC DNA]</scope>
    <source>
        <strain evidence="2 3">S00239</strain>
    </source>
</reference>
<name>A0A840L934_9BURK</name>
<keyword evidence="3" id="KW-1185">Reference proteome</keyword>
<comment type="caution">
    <text evidence="2">The sequence shown here is derived from an EMBL/GenBank/DDBJ whole genome shotgun (WGS) entry which is preliminary data.</text>
</comment>
<protein>
    <recommendedName>
        <fullName evidence="4">Lipoprotein</fullName>
    </recommendedName>
</protein>
<evidence type="ECO:0000313" key="2">
    <source>
        <dbReference type="EMBL" id="MBB4843182.1"/>
    </source>
</evidence>
<dbReference type="Proteomes" id="UP000562027">
    <property type="component" value="Unassembled WGS sequence"/>
</dbReference>
<evidence type="ECO:0000256" key="1">
    <source>
        <dbReference type="SAM" id="SignalP"/>
    </source>
</evidence>
<sequence>MQFTSPLQSMTCIAALAAACTALSPAHAGTSKAVDTNGSIQNFDILGVKLGMTEAQAVAAIKERFPAGTKDSRGRVIALKQTEYTLQNRTTGKPVRAGVRFEFYPDQKTNYDFVKILFNDGKVWAVWRDDTTSTYAYEKTIGDMSSKYAGAAAIEDYFDILINGQRTSDGSKAKNGFELYQGACADNALPFKRVNQGDGISLQSSCSKAFQVKYGVLQTNGAKSLGNGYAQLVDLDAGRIFMQSLNDAPAATAGAKL</sequence>
<feature type="chain" id="PRO_5032623040" description="Lipoprotein" evidence="1">
    <location>
        <begin position="29"/>
        <end position="257"/>
    </location>
</feature>
<evidence type="ECO:0000313" key="3">
    <source>
        <dbReference type="Proteomes" id="UP000562027"/>
    </source>
</evidence>
<dbReference type="EMBL" id="JACHLP010000003">
    <property type="protein sequence ID" value="MBB4843182.1"/>
    <property type="molecule type" value="Genomic_DNA"/>
</dbReference>
<evidence type="ECO:0008006" key="4">
    <source>
        <dbReference type="Google" id="ProtNLM"/>
    </source>
</evidence>
<gene>
    <name evidence="2" type="ORF">HNP55_001701</name>
</gene>
<organism evidence="2 3">
    <name type="scientific">Roseateles oligotrophus</name>
    <dbReference type="NCBI Taxonomy" id="1769250"/>
    <lineage>
        <taxon>Bacteria</taxon>
        <taxon>Pseudomonadati</taxon>
        <taxon>Pseudomonadota</taxon>
        <taxon>Betaproteobacteria</taxon>
        <taxon>Burkholderiales</taxon>
        <taxon>Sphaerotilaceae</taxon>
        <taxon>Roseateles</taxon>
    </lineage>
</organism>
<dbReference type="AlphaFoldDB" id="A0A840L934"/>
<keyword evidence="1" id="KW-0732">Signal</keyword>
<feature type="signal peptide" evidence="1">
    <location>
        <begin position="1"/>
        <end position="28"/>
    </location>
</feature>
<proteinExistence type="predicted"/>